<accession>A0A812NZM6</accession>
<dbReference type="EMBL" id="CAJNIZ010012003">
    <property type="protein sequence ID" value="CAE7327710.1"/>
    <property type="molecule type" value="Genomic_DNA"/>
</dbReference>
<keyword evidence="2" id="KW-1185">Reference proteome</keyword>
<evidence type="ECO:0000313" key="2">
    <source>
        <dbReference type="Proteomes" id="UP000649617"/>
    </source>
</evidence>
<name>A0A812NZM6_SYMPI</name>
<proteinExistence type="predicted"/>
<comment type="caution">
    <text evidence="1">The sequence shown here is derived from an EMBL/GenBank/DDBJ whole genome shotgun (WGS) entry which is preliminary data.</text>
</comment>
<organism evidence="1 2">
    <name type="scientific">Symbiodinium pilosum</name>
    <name type="common">Dinoflagellate</name>
    <dbReference type="NCBI Taxonomy" id="2952"/>
    <lineage>
        <taxon>Eukaryota</taxon>
        <taxon>Sar</taxon>
        <taxon>Alveolata</taxon>
        <taxon>Dinophyceae</taxon>
        <taxon>Suessiales</taxon>
        <taxon>Symbiodiniaceae</taxon>
        <taxon>Symbiodinium</taxon>
    </lineage>
</organism>
<feature type="non-terminal residue" evidence="1">
    <location>
        <position position="1"/>
    </location>
</feature>
<feature type="non-terminal residue" evidence="1">
    <location>
        <position position="104"/>
    </location>
</feature>
<sequence length="104" mass="11586">VTDIATRPYISADVSTCAAGDKLEVPPSPTSPPELLPETQLELGHLGECGDLENCLCQLAFYHVVEQARREETWKEKPPTAKAPHTLWDLTTRMARLLETILME</sequence>
<reference evidence="1" key="1">
    <citation type="submission" date="2021-02" db="EMBL/GenBank/DDBJ databases">
        <authorList>
            <person name="Dougan E. K."/>
            <person name="Rhodes N."/>
            <person name="Thang M."/>
            <person name="Chan C."/>
        </authorList>
    </citation>
    <scope>NUCLEOTIDE SEQUENCE</scope>
</reference>
<dbReference type="AlphaFoldDB" id="A0A812NZM6"/>
<gene>
    <name evidence="1" type="primary">CML4</name>
    <name evidence="1" type="ORF">SPIL2461_LOCUS7584</name>
</gene>
<dbReference type="Proteomes" id="UP000649617">
    <property type="component" value="Unassembled WGS sequence"/>
</dbReference>
<evidence type="ECO:0000313" key="1">
    <source>
        <dbReference type="EMBL" id="CAE7327710.1"/>
    </source>
</evidence>
<protein>
    <submittedName>
        <fullName evidence="1">CML4 protein</fullName>
    </submittedName>
</protein>